<dbReference type="SUPFAM" id="SSF48452">
    <property type="entry name" value="TPR-like"/>
    <property type="match status" value="3"/>
</dbReference>
<dbReference type="VEuPathDB" id="FungiDB:FGRAMPH1_01G09541"/>
<dbReference type="InterPro" id="IPR035994">
    <property type="entry name" value="Nucleoside_phosphorylase_sf"/>
</dbReference>
<reference evidence="3" key="1">
    <citation type="journal article" date="2007" name="Science">
        <title>The Fusarium graminearum genome reveals a link between localized polymorphism and pathogen specialization.</title>
        <authorList>
            <person name="Cuomo C.A."/>
            <person name="Gueldener U."/>
            <person name="Xu J.-R."/>
            <person name="Trail F."/>
            <person name="Turgeon B.G."/>
            <person name="Di Pietro A."/>
            <person name="Walton J.D."/>
            <person name="Ma L.-J."/>
            <person name="Baker S.E."/>
            <person name="Rep M."/>
            <person name="Adam G."/>
            <person name="Antoniw J."/>
            <person name="Baldwin T."/>
            <person name="Calvo S.E."/>
            <person name="Chang Y.-L."/>
            <person name="DeCaprio D."/>
            <person name="Gale L.R."/>
            <person name="Gnerre S."/>
            <person name="Goswami R.S."/>
            <person name="Hammond-Kosack K."/>
            <person name="Harris L.J."/>
            <person name="Hilburn K."/>
            <person name="Kennell J.C."/>
            <person name="Kroken S."/>
            <person name="Magnuson J.K."/>
            <person name="Mannhaupt G."/>
            <person name="Mauceli E.W."/>
            <person name="Mewes H.-W."/>
            <person name="Mitterbauer R."/>
            <person name="Muehlbauer G."/>
            <person name="Muensterkoetter M."/>
            <person name="Nelson D."/>
            <person name="O'Donnell K."/>
            <person name="Ouellet T."/>
            <person name="Qi W."/>
            <person name="Quesneville H."/>
            <person name="Roncero M.I.G."/>
            <person name="Seong K.-Y."/>
            <person name="Tetko I.V."/>
            <person name="Urban M."/>
            <person name="Waalwijk C."/>
            <person name="Ward T.J."/>
            <person name="Yao J."/>
            <person name="Birren B.W."/>
            <person name="Kistler H.C."/>
        </authorList>
    </citation>
    <scope>NUCLEOTIDE SEQUENCE [LARGE SCALE GENOMIC DNA]</scope>
    <source>
        <strain evidence="3">ATCC MYA-4620 / CBS 123657 / FGSC 9075 / NRRL 31084 / PH-1</strain>
    </source>
</reference>
<dbReference type="GO" id="GO:0009116">
    <property type="term" value="P:nucleoside metabolic process"/>
    <property type="evidence" value="ECO:0007669"/>
    <property type="project" value="InterPro"/>
</dbReference>
<organism evidence="2 3">
    <name type="scientific">Gibberella zeae (strain ATCC MYA-4620 / CBS 123657 / FGSC 9075 / NRRL 31084 / PH-1)</name>
    <name type="common">Wheat head blight fungus</name>
    <name type="synonym">Fusarium graminearum</name>
    <dbReference type="NCBI Taxonomy" id="229533"/>
    <lineage>
        <taxon>Eukaryota</taxon>
        <taxon>Fungi</taxon>
        <taxon>Dikarya</taxon>
        <taxon>Ascomycota</taxon>
        <taxon>Pezizomycotina</taxon>
        <taxon>Sordariomycetes</taxon>
        <taxon>Hypocreomycetidae</taxon>
        <taxon>Hypocreales</taxon>
        <taxon>Nectriaceae</taxon>
        <taxon>Fusarium</taxon>
    </lineage>
</organism>
<dbReference type="GO" id="GO:0003824">
    <property type="term" value="F:catalytic activity"/>
    <property type="evidence" value="ECO:0007669"/>
    <property type="project" value="InterPro"/>
</dbReference>
<accession>A0A1C3YMB2</accession>
<dbReference type="eggNOG" id="KOG1840">
    <property type="taxonomic scope" value="Eukaryota"/>
</dbReference>
<evidence type="ECO:0000259" key="1">
    <source>
        <dbReference type="Pfam" id="PF00931"/>
    </source>
</evidence>
<dbReference type="InterPro" id="IPR011990">
    <property type="entry name" value="TPR-like_helical_dom_sf"/>
</dbReference>
<dbReference type="GO" id="GO:0043531">
    <property type="term" value="F:ADP binding"/>
    <property type="evidence" value="ECO:0007669"/>
    <property type="project" value="InterPro"/>
</dbReference>
<dbReference type="Pfam" id="PF13424">
    <property type="entry name" value="TPR_12"/>
    <property type="match status" value="1"/>
</dbReference>
<dbReference type="Gene3D" id="3.40.50.1580">
    <property type="entry name" value="Nucleoside phosphorylase domain"/>
    <property type="match status" value="1"/>
</dbReference>
<dbReference type="Gene3D" id="3.40.50.300">
    <property type="entry name" value="P-loop containing nucleotide triphosphate hydrolases"/>
    <property type="match status" value="1"/>
</dbReference>
<proteinExistence type="predicted"/>
<evidence type="ECO:0000313" key="3">
    <source>
        <dbReference type="Proteomes" id="UP000070720"/>
    </source>
</evidence>
<dbReference type="Proteomes" id="UP000070720">
    <property type="component" value="Chromosome 2"/>
</dbReference>
<dbReference type="EMBL" id="HG970333">
    <property type="protein sequence ID" value="SCB65578.1"/>
    <property type="molecule type" value="Genomic_DNA"/>
</dbReference>
<name>A0A1C3YMB2_GIBZE</name>
<gene>
    <name evidence="2" type="ORF">FGRAMPH1_01T09541</name>
</gene>
<dbReference type="Gene3D" id="1.25.40.10">
    <property type="entry name" value="Tetratricopeptide repeat domain"/>
    <property type="match status" value="2"/>
</dbReference>
<dbReference type="SUPFAM" id="SSF52540">
    <property type="entry name" value="P-loop containing nucleoside triphosphate hydrolases"/>
    <property type="match status" value="1"/>
</dbReference>
<dbReference type="Pfam" id="PF00931">
    <property type="entry name" value="NB-ARC"/>
    <property type="match status" value="1"/>
</dbReference>
<dbReference type="SUPFAM" id="SSF53167">
    <property type="entry name" value="Purine and uridine phosphorylases"/>
    <property type="match status" value="1"/>
</dbReference>
<dbReference type="InterPro" id="IPR027417">
    <property type="entry name" value="P-loop_NTPase"/>
</dbReference>
<dbReference type="PANTHER" id="PTHR46082:SF11">
    <property type="entry name" value="AAA+ ATPASE DOMAIN-CONTAINING PROTEIN-RELATED"/>
    <property type="match status" value="1"/>
</dbReference>
<reference evidence="3" key="2">
    <citation type="journal article" date="2010" name="Nature">
        <title>Comparative genomics reveals mobile pathogenicity chromosomes in Fusarium.</title>
        <authorList>
            <person name="Ma L.J."/>
            <person name="van der Does H.C."/>
            <person name="Borkovich K.A."/>
            <person name="Coleman J.J."/>
            <person name="Daboussi M.J."/>
            <person name="Di Pietro A."/>
            <person name="Dufresne M."/>
            <person name="Freitag M."/>
            <person name="Grabherr M."/>
            <person name="Henrissat B."/>
            <person name="Houterman P.M."/>
            <person name="Kang S."/>
            <person name="Shim W.B."/>
            <person name="Woloshuk C."/>
            <person name="Xie X."/>
            <person name="Xu J.R."/>
            <person name="Antoniw J."/>
            <person name="Baker S.E."/>
            <person name="Bluhm B.H."/>
            <person name="Breakspear A."/>
            <person name="Brown D.W."/>
            <person name="Butchko R.A."/>
            <person name="Chapman S."/>
            <person name="Coulson R."/>
            <person name="Coutinho P.M."/>
            <person name="Danchin E.G."/>
            <person name="Diener A."/>
            <person name="Gale L.R."/>
            <person name="Gardiner D.M."/>
            <person name="Goff S."/>
            <person name="Hammond-Kosack K.E."/>
            <person name="Hilburn K."/>
            <person name="Hua-Van A."/>
            <person name="Jonkers W."/>
            <person name="Kazan K."/>
            <person name="Kodira C.D."/>
            <person name="Koehrsen M."/>
            <person name="Kumar L."/>
            <person name="Lee Y.H."/>
            <person name="Li L."/>
            <person name="Manners J.M."/>
            <person name="Miranda-Saavedra D."/>
            <person name="Mukherjee M."/>
            <person name="Park G."/>
            <person name="Park J."/>
            <person name="Park S.Y."/>
            <person name="Proctor R.H."/>
            <person name="Regev A."/>
            <person name="Ruiz-Roldan M.C."/>
            <person name="Sain D."/>
            <person name="Sakthikumar S."/>
            <person name="Sykes S."/>
            <person name="Schwartz D.C."/>
            <person name="Turgeon B.G."/>
            <person name="Wapinski I."/>
            <person name="Yoder O."/>
            <person name="Young S."/>
            <person name="Zeng Q."/>
            <person name="Zhou S."/>
            <person name="Galagan J."/>
            <person name="Cuomo C.A."/>
            <person name="Kistler H.C."/>
            <person name="Rep M."/>
        </authorList>
    </citation>
    <scope>GENOME REANNOTATION</scope>
    <source>
        <strain evidence="3">ATCC MYA-4620 / CBS 123657 / FGSC 9075 / NRRL 31084 / PH-1</strain>
    </source>
</reference>
<dbReference type="InterPro" id="IPR053137">
    <property type="entry name" value="NLR-like"/>
</dbReference>
<dbReference type="STRING" id="229533.A0A1C3YMB2"/>
<dbReference type="AlphaFoldDB" id="A0A1C3YMB2"/>
<sequence length="1081" mass="122680">MLTTQRSQIILDPRDYKVAWIAPLEIEAKAAMHLLDELHPGRFPVDRGDDYVFQAGAMAGHSIVIATLPAGQHYGNVSAAGLAGQVKRFFPNLWFGLLVGVAAGLPDLSCVPARDIRLGDVLVGLSVGESAGLVPYDLGKETDDGFQPLRLGHSLSMTEPIVRSAIGNIRLQAPNDTEVFLPYYEKICNCKHATGTFADPGQDNDILFNDDGDDKVVERPRRPKSNYQRARVWYGPIGSGDKLLKNAKKRNELRDKYGIIGLEMEAAGIMNRIPVGVIRGVCDYGDRHKNKDWQPYAAAMAASYARALLDEIPSSQMTTDMIQKVHTSCCYIPHPRNTRFTGRTTFLNTLEDKFFGPDPTHRVSLVGLGGIGKTQIALDFAYQLKEKRPDYSIFWVPVLSIDTVERAYGDIAKQLRLQKTSEDEDVKDLVCRYLSSDEAGKWLFIVDNADDRQLVNGSYKKPGLEEYLPQNENGIVLLTTRSGHVAEDFAQSEVIDIQQMNLEEATTLLKKSLTQRQLLQDEVAIVKLLTYLTCLPLAITQAASYINQTKVPVRTYLGLLRNDEVTGMKVLEREFRGNTRRDRSSQNAVGTTWIVSFRQIQKSNQLAIDLLSFISCIDPHAIPQSILPDARPGVLEWALGTLCSFSFLVCREESDVFDMHGLVHTATRTWLQRQNQERQISNNAIRHLAAKFPGIRDAHYDDLRREYLPHVMRLLSRNHEDHPVEMYQLFEKAGQSFSADKQFEEAIKCFEKVCWWRQCFNSETDRDRLAAEHNLASTYIQVRRLKQAIMVLERIVAVETQILDEKDHNRLASEHELASAYIQVRQIKDAIEILEHTVSVQGQILDERDHIRLASEHDLASAYAQDGRMKEAIEMLEHIVAIQEMLDEKDHTRLASEHVLGIAYLDDGRNKEAIKMLEHVVAVRKMLDEKDHNRLASEHELATAYLDYGRAKEAIAMLEHIVAVQKMLDEKDRYRLRSEHELATAYLDDGRTKEAIEMLRHIRVVKGTLDEKNKSRLRSEHELAKAYLKDGQAREAIELLKHVVTVKSKMLPEDERSWQSSVRLLQSALEYWKRAVGYGNN</sequence>
<keyword evidence="3" id="KW-1185">Reference proteome</keyword>
<protein>
    <submittedName>
        <fullName evidence="2">Chromosome 2, complete genome</fullName>
    </submittedName>
</protein>
<dbReference type="InterPro" id="IPR002182">
    <property type="entry name" value="NB-ARC"/>
</dbReference>
<evidence type="ECO:0000313" key="2">
    <source>
        <dbReference type="EMBL" id="SCB65578.1"/>
    </source>
</evidence>
<dbReference type="PANTHER" id="PTHR46082">
    <property type="entry name" value="ATP/GTP-BINDING PROTEIN-RELATED"/>
    <property type="match status" value="1"/>
</dbReference>
<feature type="domain" description="NB-ARC" evidence="1">
    <location>
        <begin position="347"/>
        <end position="517"/>
    </location>
</feature>
<reference evidence="2 3" key="3">
    <citation type="journal article" date="2015" name="BMC Genomics">
        <title>The completed genome sequence of the pathogenic ascomycete fungus Fusarium graminearum.</title>
        <authorList>
            <person name="King R."/>
            <person name="Urban M."/>
            <person name="Hammond-Kosack M.C."/>
            <person name="Hassani-Pak K."/>
            <person name="Hammond-Kosack K.E."/>
        </authorList>
    </citation>
    <scope>NUCLEOTIDE SEQUENCE [LARGE SCALE GENOMIC DNA]</scope>
    <source>
        <strain evidence="3">ATCC MYA-4620 / CBS 123657 / FGSC 9075 / NRRL 31084 / PH-1</strain>
    </source>
</reference>
<dbReference type="InParanoid" id="A0A1C3YMB2"/>